<dbReference type="EMBL" id="NJGU01000004">
    <property type="protein sequence ID" value="OWY30073.1"/>
    <property type="molecule type" value="Genomic_DNA"/>
</dbReference>
<accession>A0A2D0B6W6</accession>
<dbReference type="InterPro" id="IPR036388">
    <property type="entry name" value="WH-like_DNA-bd_sf"/>
</dbReference>
<evidence type="ECO:0000256" key="6">
    <source>
        <dbReference type="PROSITE-ProRule" id="PRU00169"/>
    </source>
</evidence>
<evidence type="ECO:0000256" key="2">
    <source>
        <dbReference type="ARBA" id="ARBA00023012"/>
    </source>
</evidence>
<protein>
    <submittedName>
        <fullName evidence="11">DNA-binding response regulator</fullName>
    </submittedName>
    <submittedName>
        <fullName evidence="10">Response regulator transcription factor</fullName>
    </submittedName>
</protein>
<proteinExistence type="predicted"/>
<feature type="modified residue" description="4-aspartylphosphate" evidence="6">
    <location>
        <position position="50"/>
    </location>
</feature>
<dbReference type="EMBL" id="JABFMT010000022">
    <property type="protein sequence ID" value="NUU03451.1"/>
    <property type="molecule type" value="Genomic_DNA"/>
</dbReference>
<dbReference type="Proteomes" id="UP000536746">
    <property type="component" value="Unassembled WGS sequence"/>
</dbReference>
<evidence type="ECO:0000259" key="9">
    <source>
        <dbReference type="PROSITE" id="PS51755"/>
    </source>
</evidence>
<keyword evidence="4 7" id="KW-0238">DNA-binding</keyword>
<name>A0A2D0B6W6_9BURK</name>
<feature type="domain" description="OmpR/PhoB-type" evidence="9">
    <location>
        <begin position="123"/>
        <end position="219"/>
    </location>
</feature>
<evidence type="ECO:0000313" key="10">
    <source>
        <dbReference type="EMBL" id="NUU03451.1"/>
    </source>
</evidence>
<evidence type="ECO:0000256" key="5">
    <source>
        <dbReference type="ARBA" id="ARBA00023163"/>
    </source>
</evidence>
<evidence type="ECO:0000313" key="13">
    <source>
        <dbReference type="Proteomes" id="UP000536746"/>
    </source>
</evidence>
<dbReference type="AlphaFoldDB" id="A0A2D0B6W6"/>
<evidence type="ECO:0000313" key="12">
    <source>
        <dbReference type="Proteomes" id="UP000197596"/>
    </source>
</evidence>
<keyword evidence="5" id="KW-0804">Transcription</keyword>
<evidence type="ECO:0000256" key="3">
    <source>
        <dbReference type="ARBA" id="ARBA00023015"/>
    </source>
</evidence>
<dbReference type="InterPro" id="IPR001867">
    <property type="entry name" value="OmpR/PhoB-type_DNA-bd"/>
</dbReference>
<dbReference type="GO" id="GO:0000976">
    <property type="term" value="F:transcription cis-regulatory region binding"/>
    <property type="evidence" value="ECO:0007669"/>
    <property type="project" value="TreeGrafter"/>
</dbReference>
<gene>
    <name evidence="11" type="ORF">CEJ42_09355</name>
    <name evidence="10" type="ORF">HNO84_17720</name>
</gene>
<dbReference type="Gene3D" id="3.40.50.2300">
    <property type="match status" value="1"/>
</dbReference>
<dbReference type="Gene3D" id="6.10.250.690">
    <property type="match status" value="1"/>
</dbReference>
<dbReference type="InterPro" id="IPR011006">
    <property type="entry name" value="CheY-like_superfamily"/>
</dbReference>
<feature type="DNA-binding region" description="OmpR/PhoB-type" evidence="7">
    <location>
        <begin position="123"/>
        <end position="219"/>
    </location>
</feature>
<comment type="caution">
    <text evidence="11">The sequence shown here is derived from an EMBL/GenBank/DDBJ whole genome shotgun (WGS) entry which is preliminary data.</text>
</comment>
<sequence>MRILLVEDTPDVAEAIVSHLARIGHTVEWESNGGAASRRMAESYDLVILDVMLPQQDGFSLLEQLRGRGQHTPVLMLTACAEIEERVRALDLGADDYLIKPFDFRELDARIRVLLRRSGGESTNLIHCANVSIDRKSRSAMLDGAPIELTRREVTLLEIIAARPGRIFNKDELMDRLFTVDDTPNANTVEQYVARLRKKLAGAAFEIRTLRGLGYQLVLHAPADGALH</sequence>
<evidence type="ECO:0000256" key="7">
    <source>
        <dbReference type="PROSITE-ProRule" id="PRU01091"/>
    </source>
</evidence>
<dbReference type="Proteomes" id="UP000197596">
    <property type="component" value="Unassembled WGS sequence"/>
</dbReference>
<keyword evidence="3" id="KW-0805">Transcription regulation</keyword>
<dbReference type="PROSITE" id="PS50110">
    <property type="entry name" value="RESPONSE_REGULATORY"/>
    <property type="match status" value="1"/>
</dbReference>
<keyword evidence="1 6" id="KW-0597">Phosphoprotein</keyword>
<dbReference type="GO" id="GO:0000156">
    <property type="term" value="F:phosphorelay response regulator activity"/>
    <property type="evidence" value="ECO:0007669"/>
    <property type="project" value="TreeGrafter"/>
</dbReference>
<dbReference type="PANTHER" id="PTHR48111">
    <property type="entry name" value="REGULATOR OF RPOS"/>
    <property type="match status" value="1"/>
</dbReference>
<dbReference type="GO" id="GO:0006355">
    <property type="term" value="P:regulation of DNA-templated transcription"/>
    <property type="evidence" value="ECO:0007669"/>
    <property type="project" value="InterPro"/>
</dbReference>
<reference evidence="10 13" key="2">
    <citation type="journal article" date="2020" name="Front. Plant Sci.">
        <title>Isolation of Rhizosphere Bacteria That Improve Quality and Water Stress Tolerance in Greenhouse Ornamentals.</title>
        <authorList>
            <person name="Nordstedt N.P."/>
            <person name="Jones M.L."/>
        </authorList>
    </citation>
    <scope>NUCLEOTIDE SEQUENCE [LARGE SCALE GENOMIC DNA]</scope>
    <source>
        <strain evidence="10 13">C6C2</strain>
    </source>
</reference>
<keyword evidence="2" id="KW-0902">Two-component regulatory system</keyword>
<keyword evidence="13" id="KW-1185">Reference proteome</keyword>
<dbReference type="FunFam" id="3.40.50.2300:FF:000002">
    <property type="entry name" value="DNA-binding response regulator PhoP"/>
    <property type="match status" value="1"/>
</dbReference>
<evidence type="ECO:0000313" key="11">
    <source>
        <dbReference type="EMBL" id="OWY30073.1"/>
    </source>
</evidence>
<dbReference type="Pfam" id="PF00072">
    <property type="entry name" value="Response_reg"/>
    <property type="match status" value="1"/>
</dbReference>
<feature type="domain" description="Response regulatory" evidence="8">
    <location>
        <begin position="2"/>
        <end position="115"/>
    </location>
</feature>
<evidence type="ECO:0000256" key="4">
    <source>
        <dbReference type="ARBA" id="ARBA00023125"/>
    </source>
</evidence>
<dbReference type="GO" id="GO:0005829">
    <property type="term" value="C:cytosol"/>
    <property type="evidence" value="ECO:0007669"/>
    <property type="project" value="TreeGrafter"/>
</dbReference>
<dbReference type="SMART" id="SM00862">
    <property type="entry name" value="Trans_reg_C"/>
    <property type="match status" value="1"/>
</dbReference>
<organism evidence="11 12">
    <name type="scientific">Herbaspirillum robiniae</name>
    <dbReference type="NCBI Taxonomy" id="2014887"/>
    <lineage>
        <taxon>Bacteria</taxon>
        <taxon>Pseudomonadati</taxon>
        <taxon>Pseudomonadota</taxon>
        <taxon>Betaproteobacteria</taxon>
        <taxon>Burkholderiales</taxon>
        <taxon>Oxalobacteraceae</taxon>
        <taxon>Herbaspirillum</taxon>
    </lineage>
</organism>
<dbReference type="InterPro" id="IPR039420">
    <property type="entry name" value="WalR-like"/>
</dbReference>
<dbReference type="GO" id="GO:0032993">
    <property type="term" value="C:protein-DNA complex"/>
    <property type="evidence" value="ECO:0007669"/>
    <property type="project" value="TreeGrafter"/>
</dbReference>
<evidence type="ECO:0000259" key="8">
    <source>
        <dbReference type="PROSITE" id="PS50110"/>
    </source>
</evidence>
<dbReference type="OrthoDB" id="9802426at2"/>
<dbReference type="Pfam" id="PF00486">
    <property type="entry name" value="Trans_reg_C"/>
    <property type="match status" value="1"/>
</dbReference>
<dbReference type="PANTHER" id="PTHR48111:SF67">
    <property type="entry name" value="TRANSCRIPTIONAL REGULATORY PROTEIN TCTD"/>
    <property type="match status" value="1"/>
</dbReference>
<dbReference type="InterPro" id="IPR001789">
    <property type="entry name" value="Sig_transdc_resp-reg_receiver"/>
</dbReference>
<dbReference type="SMART" id="SM00448">
    <property type="entry name" value="REC"/>
    <property type="match status" value="1"/>
</dbReference>
<dbReference type="PROSITE" id="PS51755">
    <property type="entry name" value="OMPR_PHOB"/>
    <property type="match status" value="1"/>
</dbReference>
<dbReference type="RefSeq" id="WP_079219057.1">
    <property type="nucleotide sequence ID" value="NZ_CP018845.1"/>
</dbReference>
<reference evidence="11 12" key="1">
    <citation type="submission" date="2017-06" db="EMBL/GenBank/DDBJ databases">
        <title>Herbaspirillum phytohormonus sp. nov., isolated from the root nodule of Robinia pseudoacacia in lead-zinc mine.</title>
        <authorList>
            <person name="Fan M."/>
            <person name="Lin Y."/>
        </authorList>
    </citation>
    <scope>NUCLEOTIDE SEQUENCE [LARGE SCALE GENOMIC DNA]</scope>
    <source>
        <strain evidence="11 12">HZ10</strain>
    </source>
</reference>
<dbReference type="SUPFAM" id="SSF52172">
    <property type="entry name" value="CheY-like"/>
    <property type="match status" value="1"/>
</dbReference>
<dbReference type="Gene3D" id="1.10.10.10">
    <property type="entry name" value="Winged helix-like DNA-binding domain superfamily/Winged helix DNA-binding domain"/>
    <property type="match status" value="1"/>
</dbReference>
<dbReference type="CDD" id="cd00383">
    <property type="entry name" value="trans_reg_C"/>
    <property type="match status" value="1"/>
</dbReference>
<evidence type="ECO:0000256" key="1">
    <source>
        <dbReference type="ARBA" id="ARBA00022553"/>
    </source>
</evidence>